<organism evidence="4 5">
    <name type="scientific">Candidatus Scalindua rubra</name>
    <dbReference type="NCBI Taxonomy" id="1872076"/>
    <lineage>
        <taxon>Bacteria</taxon>
        <taxon>Pseudomonadati</taxon>
        <taxon>Planctomycetota</taxon>
        <taxon>Candidatus Brocadiia</taxon>
        <taxon>Candidatus Brocadiales</taxon>
        <taxon>Candidatus Scalinduaceae</taxon>
        <taxon>Candidatus Scalindua</taxon>
    </lineage>
</organism>
<dbReference type="EMBL" id="MAYW01000087">
    <property type="protein sequence ID" value="ODS31920.1"/>
    <property type="molecule type" value="Genomic_DNA"/>
</dbReference>
<proteinExistence type="inferred from homology"/>
<dbReference type="Pfam" id="PF00378">
    <property type="entry name" value="ECH_1"/>
    <property type="match status" value="1"/>
</dbReference>
<dbReference type="Proteomes" id="UP000094056">
    <property type="component" value="Unassembled WGS sequence"/>
</dbReference>
<dbReference type="GO" id="GO:0016829">
    <property type="term" value="F:lyase activity"/>
    <property type="evidence" value="ECO:0007669"/>
    <property type="project" value="UniProtKB-KW"/>
</dbReference>
<evidence type="ECO:0000313" key="4">
    <source>
        <dbReference type="EMBL" id="ODS31920.1"/>
    </source>
</evidence>
<gene>
    <name evidence="4" type="ORF">SCARUB_02963</name>
</gene>
<dbReference type="PROSITE" id="PS00166">
    <property type="entry name" value="ENOYL_COA_HYDRATASE"/>
    <property type="match status" value="1"/>
</dbReference>
<dbReference type="PANTHER" id="PTHR11941">
    <property type="entry name" value="ENOYL-COA HYDRATASE-RELATED"/>
    <property type="match status" value="1"/>
</dbReference>
<comment type="similarity">
    <text evidence="1 3">Belongs to the enoyl-CoA hydratase/isomerase family.</text>
</comment>
<dbReference type="FunFam" id="3.90.226.10:FF:000009">
    <property type="entry name" value="Carnitinyl-CoA dehydratase"/>
    <property type="match status" value="1"/>
</dbReference>
<dbReference type="PANTHER" id="PTHR11941:SF54">
    <property type="entry name" value="ENOYL-COA HYDRATASE, MITOCHONDRIAL"/>
    <property type="match status" value="1"/>
</dbReference>
<dbReference type="InterPro" id="IPR029045">
    <property type="entry name" value="ClpP/crotonase-like_dom_sf"/>
</dbReference>
<evidence type="ECO:0000256" key="2">
    <source>
        <dbReference type="ARBA" id="ARBA00023239"/>
    </source>
</evidence>
<accession>A0A1E3X8H0</accession>
<dbReference type="SUPFAM" id="SSF52096">
    <property type="entry name" value="ClpP/crotonase"/>
    <property type="match status" value="1"/>
</dbReference>
<keyword evidence="2" id="KW-0456">Lyase</keyword>
<reference evidence="4 5" key="1">
    <citation type="submission" date="2016-07" db="EMBL/GenBank/DDBJ databases">
        <title>Draft genome of Scalindua rubra, obtained from a brine-seawater interface in the Red Sea, sheds light on salt adaptation in anammox bacteria.</title>
        <authorList>
            <person name="Speth D.R."/>
            <person name="Lagkouvardos I."/>
            <person name="Wang Y."/>
            <person name="Qian P.-Y."/>
            <person name="Dutilh B.E."/>
            <person name="Jetten M.S."/>
        </authorList>
    </citation>
    <scope>NUCLEOTIDE SEQUENCE [LARGE SCALE GENOMIC DNA]</scope>
    <source>
        <strain evidence="4">BSI-1</strain>
    </source>
</reference>
<protein>
    <submittedName>
        <fullName evidence="4">Putative enoyl-CoA hydratase</fullName>
    </submittedName>
</protein>
<sequence length="246" mass="26944">MTDKNNFNGFKLNIGKVSILTFNQAKVNIFSTEVLEDFILALEMLGKSRDVKVLVIMGEGKTFIAGANIKEMAAYSPDDAEKFSKLFHQAMNMVENFQGTVVAAVNGYALGGGCELILACDLVVASDEAVFGQPEIGLGIIPGAGGTQRLRDRIGKLKAKELIFTGRKVSANEALSIGLINRVVSQDKLFDEAMTLARDIASKPLHCLRVAKDLINSGSMDKEIEEFSKMFSIEDQKRLMNKFIKK</sequence>
<dbReference type="InterPro" id="IPR018376">
    <property type="entry name" value="Enoyl-CoA_hyd/isom_CS"/>
</dbReference>
<dbReference type="GO" id="GO:0006635">
    <property type="term" value="P:fatty acid beta-oxidation"/>
    <property type="evidence" value="ECO:0007669"/>
    <property type="project" value="TreeGrafter"/>
</dbReference>
<dbReference type="Gene3D" id="3.90.226.10">
    <property type="entry name" value="2-enoyl-CoA Hydratase, Chain A, domain 1"/>
    <property type="match status" value="1"/>
</dbReference>
<evidence type="ECO:0000256" key="3">
    <source>
        <dbReference type="RuleBase" id="RU003707"/>
    </source>
</evidence>
<dbReference type="InterPro" id="IPR001753">
    <property type="entry name" value="Enoyl-CoA_hydra/iso"/>
</dbReference>
<dbReference type="AlphaFoldDB" id="A0A1E3X8H0"/>
<dbReference type="PATRIC" id="fig|1872076.5.peg.3509"/>
<dbReference type="CDD" id="cd06558">
    <property type="entry name" value="crotonase-like"/>
    <property type="match status" value="1"/>
</dbReference>
<evidence type="ECO:0000256" key="1">
    <source>
        <dbReference type="ARBA" id="ARBA00005254"/>
    </source>
</evidence>
<name>A0A1E3X8H0_9BACT</name>
<comment type="caution">
    <text evidence="4">The sequence shown here is derived from an EMBL/GenBank/DDBJ whole genome shotgun (WGS) entry which is preliminary data.</text>
</comment>
<evidence type="ECO:0000313" key="5">
    <source>
        <dbReference type="Proteomes" id="UP000094056"/>
    </source>
</evidence>